<dbReference type="Pfam" id="PF04121">
    <property type="entry name" value="Nup84_Nup100"/>
    <property type="match status" value="1"/>
</dbReference>
<dbReference type="GO" id="GO:0006606">
    <property type="term" value="P:protein import into nucleus"/>
    <property type="evidence" value="ECO:0007669"/>
    <property type="project" value="TreeGrafter"/>
</dbReference>
<keyword evidence="7" id="KW-0472">Membrane</keyword>
<evidence type="ECO:0000256" key="4">
    <source>
        <dbReference type="ARBA" id="ARBA00023010"/>
    </source>
</evidence>
<organism evidence="9 10">
    <name type="scientific">Cerrena zonata</name>
    <dbReference type="NCBI Taxonomy" id="2478898"/>
    <lineage>
        <taxon>Eukaryota</taxon>
        <taxon>Fungi</taxon>
        <taxon>Dikarya</taxon>
        <taxon>Basidiomycota</taxon>
        <taxon>Agaricomycotina</taxon>
        <taxon>Agaricomycetes</taxon>
        <taxon>Polyporales</taxon>
        <taxon>Cerrenaceae</taxon>
        <taxon>Cerrena</taxon>
    </lineage>
</organism>
<evidence type="ECO:0000313" key="10">
    <source>
        <dbReference type="Proteomes" id="UP001385951"/>
    </source>
</evidence>
<evidence type="ECO:0000256" key="8">
    <source>
        <dbReference type="SAM" id="MobiDB-lite"/>
    </source>
</evidence>
<proteinExistence type="inferred from homology"/>
<evidence type="ECO:0000256" key="2">
    <source>
        <dbReference type="ARBA" id="ARBA00022816"/>
    </source>
</evidence>
<name>A0AAW0FM91_9APHY</name>
<dbReference type="Gene3D" id="1.10.3450.20">
    <property type="match status" value="1"/>
</dbReference>
<evidence type="ECO:0000313" key="9">
    <source>
        <dbReference type="EMBL" id="KAK7682153.1"/>
    </source>
</evidence>
<gene>
    <name evidence="9" type="ORF">QCA50_014740</name>
</gene>
<protein>
    <recommendedName>
        <fullName evidence="7">Nuclear pore complex protein</fullName>
    </recommendedName>
</protein>
<dbReference type="PANTHER" id="PTHR13003:SF2">
    <property type="entry name" value="NUCLEAR PORE COMPLEX PROTEIN NUP107"/>
    <property type="match status" value="1"/>
</dbReference>
<evidence type="ECO:0000256" key="7">
    <source>
        <dbReference type="RuleBase" id="RU365072"/>
    </source>
</evidence>
<dbReference type="Proteomes" id="UP001385951">
    <property type="component" value="Unassembled WGS sequence"/>
</dbReference>
<dbReference type="Gene3D" id="1.20.190.50">
    <property type="match status" value="1"/>
</dbReference>
<comment type="function">
    <text evidence="7">Functions as a component of the nuclear pore complex (NPC).</text>
</comment>
<dbReference type="GO" id="GO:0031080">
    <property type="term" value="C:nuclear pore outer ring"/>
    <property type="evidence" value="ECO:0007669"/>
    <property type="project" value="TreeGrafter"/>
</dbReference>
<dbReference type="GO" id="GO:0006406">
    <property type="term" value="P:mRNA export from nucleus"/>
    <property type="evidence" value="ECO:0007669"/>
    <property type="project" value="TreeGrafter"/>
</dbReference>
<evidence type="ECO:0000256" key="5">
    <source>
        <dbReference type="ARBA" id="ARBA00023132"/>
    </source>
</evidence>
<keyword evidence="6 7" id="KW-0539">Nucleus</keyword>
<dbReference type="GO" id="GO:0000973">
    <property type="term" value="P:post-transcriptional tethering of RNA polymerase II gene DNA at nuclear periphery"/>
    <property type="evidence" value="ECO:0007669"/>
    <property type="project" value="TreeGrafter"/>
</dbReference>
<dbReference type="PANTHER" id="PTHR13003">
    <property type="entry name" value="NUP107-RELATED"/>
    <property type="match status" value="1"/>
</dbReference>
<dbReference type="GO" id="GO:0031965">
    <property type="term" value="C:nuclear membrane"/>
    <property type="evidence" value="ECO:0007669"/>
    <property type="project" value="UniProtKB-SubCell"/>
</dbReference>
<evidence type="ECO:0000256" key="6">
    <source>
        <dbReference type="ARBA" id="ARBA00023242"/>
    </source>
</evidence>
<keyword evidence="4 7" id="KW-0811">Translocation</keyword>
<dbReference type="InterPro" id="IPR007252">
    <property type="entry name" value="Nup84/Nup107"/>
</dbReference>
<comment type="similarity">
    <text evidence="7">Belongs to the nucleoporin Nup84/Nup107 family.</text>
</comment>
<keyword evidence="10" id="KW-1185">Reference proteome</keyword>
<evidence type="ECO:0000256" key="1">
    <source>
        <dbReference type="ARBA" id="ARBA00022448"/>
    </source>
</evidence>
<keyword evidence="3" id="KW-0653">Protein transport</keyword>
<keyword evidence="1 7" id="KW-0813">Transport</keyword>
<dbReference type="AlphaFoldDB" id="A0AAW0FM91"/>
<reference evidence="9 10" key="1">
    <citation type="submission" date="2022-09" db="EMBL/GenBank/DDBJ databases">
        <authorList>
            <person name="Palmer J.M."/>
        </authorList>
    </citation>
    <scope>NUCLEOTIDE SEQUENCE [LARGE SCALE GENOMIC DNA]</scope>
    <source>
        <strain evidence="9 10">DSM 7382</strain>
    </source>
</reference>
<comment type="subunit">
    <text evidence="7">Part of the nuclear pore complex (NPC).</text>
</comment>
<keyword evidence="5 7" id="KW-0906">Nuclear pore complex</keyword>
<sequence length="783" mass="88835">MADALYSSCAEVLSLAQSHKDDLNALLDPVDGFAPRLRQICQERLIDLEANPSASQEELDVLRMESDTWGLLQAIMPLRKLAPQTQPDPQSLLIDNPYTPTADLANAIMGSSPFFTELVAVREWLHETAPYPPADPGPVTGYWKFTKYEVLQNKRLGKGKEREPAGGYVLDLDPDAPNRGEGRSLAADDAVYDRALVQALYVLVRAGKLDEAIELCQTAQQPWRAATIRGTQPFQWRALNQNQSRDEDAMEEDDFDGWRGNQRLKLWKYSCEKAALNPNLSDIERALYAALAPCAQTYTFLKAACRTWEDHLWAQLSILCEEKVSAELEKLKNMFWEDSLTLKETDGVDVSMNVEEDEEEDWATETMAALESLSEVPVEEGPPADDPYHATQLQIILDRTDHLLESFAASLDMGEHDPESPQYPALTRFFAHLCLYLQMIDMSSPPLATQRVLEAYLQVLESTGQRDLIAMYAGALGDNAVERYAMFLTSLGISGEKDDRRLALIRAKDHGLDMKKVALVTAERTVEKALATLLPPPEGLLPDFSEHQPPATDEETFLLRSIEWTTLLESTYDMALEQANVILRYFLGRGRLLLAKKFLDGLPKDLNSLREPEAPATEFLHYRQLFMVWEVLDRVVECQGLEKPHMAVQTKADWLQDYKLLTQQAREQVTRLLTTEWLLSEDERMKVDSRRLLELVRIRQIYIPIVIMRLHNVLYDSRRKISENLKYVLLLANTVADSRYKLYEDFVAQDGRRLGDYLQLVREATLGGLEGGGSDPFRILHTL</sequence>
<comment type="subcellular location">
    <subcellularLocation>
        <location evidence="7">Nucleus</location>
        <location evidence="7">Nuclear pore complex</location>
    </subcellularLocation>
    <subcellularLocation>
        <location evidence="7">Nucleus membrane</location>
    </subcellularLocation>
</comment>
<dbReference type="GO" id="GO:0017056">
    <property type="term" value="F:structural constituent of nuclear pore"/>
    <property type="evidence" value="ECO:0007669"/>
    <property type="project" value="UniProtKB-UniRule"/>
</dbReference>
<feature type="region of interest" description="Disordered" evidence="8">
    <location>
        <begin position="156"/>
        <end position="181"/>
    </location>
</feature>
<keyword evidence="2" id="KW-0509">mRNA transport</keyword>
<comment type="caution">
    <text evidence="9">The sequence shown here is derived from an EMBL/GenBank/DDBJ whole genome shotgun (WGS) entry which is preliminary data.</text>
</comment>
<dbReference type="EMBL" id="JASBNA010000037">
    <property type="protein sequence ID" value="KAK7682153.1"/>
    <property type="molecule type" value="Genomic_DNA"/>
</dbReference>
<evidence type="ECO:0000256" key="3">
    <source>
        <dbReference type="ARBA" id="ARBA00022927"/>
    </source>
</evidence>
<accession>A0AAW0FM91</accession>